<accession>A0A922HMB3</accession>
<evidence type="ECO:0000313" key="4">
    <source>
        <dbReference type="Proteomes" id="UP000790347"/>
    </source>
</evidence>
<proteinExistence type="predicted"/>
<organism evidence="3 4">
    <name type="scientific">Dermatophagoides farinae</name>
    <name type="common">American house dust mite</name>
    <dbReference type="NCBI Taxonomy" id="6954"/>
    <lineage>
        <taxon>Eukaryota</taxon>
        <taxon>Metazoa</taxon>
        <taxon>Ecdysozoa</taxon>
        <taxon>Arthropoda</taxon>
        <taxon>Chelicerata</taxon>
        <taxon>Arachnida</taxon>
        <taxon>Acari</taxon>
        <taxon>Acariformes</taxon>
        <taxon>Sarcoptiformes</taxon>
        <taxon>Astigmata</taxon>
        <taxon>Psoroptidia</taxon>
        <taxon>Analgoidea</taxon>
        <taxon>Pyroglyphidae</taxon>
        <taxon>Dermatophagoidinae</taxon>
        <taxon>Dermatophagoides</taxon>
    </lineage>
</organism>
<reference evidence="3" key="1">
    <citation type="submission" date="2013-05" db="EMBL/GenBank/DDBJ databases">
        <authorList>
            <person name="Yim A.K.Y."/>
            <person name="Chan T.F."/>
            <person name="Ji K.M."/>
            <person name="Liu X.Y."/>
            <person name="Zhou J.W."/>
            <person name="Li R.Q."/>
            <person name="Yang K.Y."/>
            <person name="Li J."/>
            <person name="Li M."/>
            <person name="Law P.T.W."/>
            <person name="Wu Y.L."/>
            <person name="Cai Z.L."/>
            <person name="Qin H."/>
            <person name="Bao Y."/>
            <person name="Leung R.K.K."/>
            <person name="Ng P.K.S."/>
            <person name="Zou J."/>
            <person name="Zhong X.J."/>
            <person name="Ran P.X."/>
            <person name="Zhong N.S."/>
            <person name="Liu Z.G."/>
            <person name="Tsui S.K.W."/>
        </authorList>
    </citation>
    <scope>NUCLEOTIDE SEQUENCE</scope>
    <source>
        <strain evidence="3">Derf</strain>
        <tissue evidence="3">Whole organism</tissue>
    </source>
</reference>
<reference evidence="2" key="3">
    <citation type="journal article" date="2021" name="World Allergy Organ. J.">
        <title>Chromosome-level assembly of Dermatophagoides farinae genome and transcriptome reveals two novel allergens Der f 37 and Der f 39.</title>
        <authorList>
            <person name="Chen J."/>
            <person name="Cai Z."/>
            <person name="Fan D."/>
            <person name="Hu J."/>
            <person name="Hou Y."/>
            <person name="He Y."/>
            <person name="Zhang Z."/>
            <person name="Zhao Z."/>
            <person name="Gao P."/>
            <person name="Hu W."/>
            <person name="Sun J."/>
            <person name="Li J."/>
            <person name="Ji K."/>
        </authorList>
    </citation>
    <scope>NUCLEOTIDE SEQUENCE</scope>
    <source>
        <strain evidence="2">JKM2019</strain>
    </source>
</reference>
<reference evidence="3" key="4">
    <citation type="journal article" date="2022" name="Res Sq">
        <title>Comparative Genomics Reveals Insights into the Divergent Evolution of Astigmatic Mites and Household Pest Adaptations.</title>
        <authorList>
            <person name="Xiong Q."/>
            <person name="Wan A.T.-Y."/>
            <person name="Liu X.-Y."/>
            <person name="Fung C.S.-H."/>
            <person name="Xiao X."/>
            <person name="Malainual N."/>
            <person name="Hou J."/>
            <person name="Wang L."/>
            <person name="Wang M."/>
            <person name="Yang K."/>
            <person name="Cui Y."/>
            <person name="Leung E."/>
            <person name="Nong W."/>
            <person name="Shin S.-K."/>
            <person name="Au S."/>
            <person name="Jeong K.Y."/>
            <person name="Chew F.T."/>
            <person name="Hui J."/>
            <person name="Leung T.F."/>
            <person name="Tungtrongchitr A."/>
            <person name="Zhong N."/>
            <person name="Liu Z."/>
            <person name="Tsui S."/>
        </authorList>
    </citation>
    <scope>NUCLEOTIDE SEQUENCE</scope>
    <source>
        <strain evidence="3">Derf</strain>
        <tissue evidence="3">Whole organism</tissue>
    </source>
</reference>
<dbReference type="OrthoDB" id="6515855at2759"/>
<feature type="signal peptide" evidence="1">
    <location>
        <begin position="1"/>
        <end position="18"/>
    </location>
</feature>
<feature type="chain" id="PRO_5038324691" evidence="1">
    <location>
        <begin position="19"/>
        <end position="288"/>
    </location>
</feature>
<dbReference type="Proteomes" id="UP000790347">
    <property type="component" value="Unassembled WGS sequence"/>
</dbReference>
<dbReference type="EMBL" id="SDOV01000001">
    <property type="protein sequence ID" value="KAH7645566.1"/>
    <property type="molecule type" value="Genomic_DNA"/>
</dbReference>
<dbReference type="EMBL" id="ASGP02000007">
    <property type="protein sequence ID" value="KAH9497544.1"/>
    <property type="molecule type" value="Genomic_DNA"/>
</dbReference>
<evidence type="ECO:0000313" key="2">
    <source>
        <dbReference type="EMBL" id="KAH7645566.1"/>
    </source>
</evidence>
<name>A0A922HMB3_DERFA</name>
<gene>
    <name evidence="3" type="ORF">DERF_013523</name>
    <name evidence="2" type="ORF">HUG17_1104</name>
</gene>
<keyword evidence="4" id="KW-1185">Reference proteome</keyword>
<comment type="caution">
    <text evidence="3">The sequence shown here is derived from an EMBL/GenBank/DDBJ whole genome shotgun (WGS) entry which is preliminary data.</text>
</comment>
<protein>
    <submittedName>
        <fullName evidence="3">Uncharacterized protein</fullName>
    </submittedName>
</protein>
<dbReference type="AlphaFoldDB" id="A0A922HMB3"/>
<evidence type="ECO:0000313" key="3">
    <source>
        <dbReference type="EMBL" id="KAH9497544.1"/>
    </source>
</evidence>
<sequence>MKLTLAFVLAIFVVTSSAMLFRTKVTPDRIVVKSPVKNTRLRNIVPVQPIQQVQNPIQTVIRQPFQPIRSFSEPLNVPVISSHDIQFIPVTVEAPIQQSQVIAVEPSSQAVHLVFKSVSSPVSIHQQHSPGERSFYETTRSEEPPHVIRHEVFKPVVQELRETIQPYRQVTQEIRPVIEKINVLVPKGQQTNKQLSGDHVNRDWILPIPPILPKLPDLPSIIKPIFSKPVVQLPEEQRFPVQQQEVPIVQIHEPDSNIQIAHERYTVPIIVEHTQQQRMEETNEENFD</sequence>
<dbReference type="Proteomes" id="UP000828236">
    <property type="component" value="Unassembled WGS sequence"/>
</dbReference>
<reference evidence="2" key="2">
    <citation type="submission" date="2020-06" db="EMBL/GenBank/DDBJ databases">
        <authorList>
            <person name="Ji K."/>
            <person name="Li J."/>
        </authorList>
    </citation>
    <scope>NUCLEOTIDE SEQUENCE</scope>
    <source>
        <strain evidence="2">JKM2019</strain>
        <tissue evidence="2">Whole body</tissue>
    </source>
</reference>
<evidence type="ECO:0000256" key="1">
    <source>
        <dbReference type="SAM" id="SignalP"/>
    </source>
</evidence>
<keyword evidence="1" id="KW-0732">Signal</keyword>